<accession>A0AAD7HI29</accession>
<evidence type="ECO:0000313" key="1">
    <source>
        <dbReference type="EMBL" id="KAJ7721250.1"/>
    </source>
</evidence>
<keyword evidence="2" id="KW-1185">Reference proteome</keyword>
<protein>
    <submittedName>
        <fullName evidence="1">Uncharacterized protein</fullName>
    </submittedName>
</protein>
<name>A0AAD7HI29_9AGAR</name>
<sequence>MGVYSTLSDTFLPPNRPSALEHPDVILNYIHSELSAGHYTGPFSPSRLQNLIGHFRTSPL</sequence>
<evidence type="ECO:0000313" key="2">
    <source>
        <dbReference type="Proteomes" id="UP001215280"/>
    </source>
</evidence>
<reference evidence="1" key="1">
    <citation type="submission" date="2023-03" db="EMBL/GenBank/DDBJ databases">
        <title>Massive genome expansion in bonnet fungi (Mycena s.s.) driven by repeated elements and novel gene families across ecological guilds.</title>
        <authorList>
            <consortium name="Lawrence Berkeley National Laboratory"/>
            <person name="Harder C.B."/>
            <person name="Miyauchi S."/>
            <person name="Viragh M."/>
            <person name="Kuo A."/>
            <person name="Thoen E."/>
            <person name="Andreopoulos B."/>
            <person name="Lu D."/>
            <person name="Skrede I."/>
            <person name="Drula E."/>
            <person name="Henrissat B."/>
            <person name="Morin E."/>
            <person name="Kohler A."/>
            <person name="Barry K."/>
            <person name="LaButti K."/>
            <person name="Morin E."/>
            <person name="Salamov A."/>
            <person name="Lipzen A."/>
            <person name="Mereny Z."/>
            <person name="Hegedus B."/>
            <person name="Baldrian P."/>
            <person name="Stursova M."/>
            <person name="Weitz H."/>
            <person name="Taylor A."/>
            <person name="Grigoriev I.V."/>
            <person name="Nagy L.G."/>
            <person name="Martin F."/>
            <person name="Kauserud H."/>
        </authorList>
    </citation>
    <scope>NUCLEOTIDE SEQUENCE</scope>
    <source>
        <strain evidence="1">CBHHK188m</strain>
    </source>
</reference>
<dbReference type="EMBL" id="JARJLG010000270">
    <property type="protein sequence ID" value="KAJ7721250.1"/>
    <property type="molecule type" value="Genomic_DNA"/>
</dbReference>
<dbReference type="AlphaFoldDB" id="A0AAD7HI29"/>
<proteinExistence type="predicted"/>
<comment type="caution">
    <text evidence="1">The sequence shown here is derived from an EMBL/GenBank/DDBJ whole genome shotgun (WGS) entry which is preliminary data.</text>
</comment>
<dbReference type="Proteomes" id="UP001215280">
    <property type="component" value="Unassembled WGS sequence"/>
</dbReference>
<gene>
    <name evidence="1" type="ORF">DFH07DRAFT_1008098</name>
</gene>
<feature type="non-terminal residue" evidence="1">
    <location>
        <position position="60"/>
    </location>
</feature>
<organism evidence="1 2">
    <name type="scientific">Mycena maculata</name>
    <dbReference type="NCBI Taxonomy" id="230809"/>
    <lineage>
        <taxon>Eukaryota</taxon>
        <taxon>Fungi</taxon>
        <taxon>Dikarya</taxon>
        <taxon>Basidiomycota</taxon>
        <taxon>Agaricomycotina</taxon>
        <taxon>Agaricomycetes</taxon>
        <taxon>Agaricomycetidae</taxon>
        <taxon>Agaricales</taxon>
        <taxon>Marasmiineae</taxon>
        <taxon>Mycenaceae</taxon>
        <taxon>Mycena</taxon>
    </lineage>
</organism>